<evidence type="ECO:0000313" key="2">
    <source>
        <dbReference type="Proteomes" id="UP000699462"/>
    </source>
</evidence>
<dbReference type="AlphaFoldDB" id="A0A8T0D8E9"/>
<reference evidence="1 2" key="1">
    <citation type="submission" date="2019-07" db="EMBL/GenBank/DDBJ databases">
        <title>Annotation for the trematode Paragonimus westermani.</title>
        <authorList>
            <person name="Choi Y.-J."/>
        </authorList>
    </citation>
    <scope>NUCLEOTIDE SEQUENCE [LARGE SCALE GENOMIC DNA]</scope>
    <source>
        <strain evidence="1">180907_Pwestermani</strain>
    </source>
</reference>
<name>A0A8T0D8E9_9TREM</name>
<keyword evidence="2" id="KW-1185">Reference proteome</keyword>
<proteinExistence type="predicted"/>
<dbReference type="Proteomes" id="UP000699462">
    <property type="component" value="Unassembled WGS sequence"/>
</dbReference>
<gene>
    <name evidence="1" type="ORF">P879_11546</name>
</gene>
<organism evidence="1 2">
    <name type="scientific">Paragonimus westermani</name>
    <dbReference type="NCBI Taxonomy" id="34504"/>
    <lineage>
        <taxon>Eukaryota</taxon>
        <taxon>Metazoa</taxon>
        <taxon>Spiralia</taxon>
        <taxon>Lophotrochozoa</taxon>
        <taxon>Platyhelminthes</taxon>
        <taxon>Trematoda</taxon>
        <taxon>Digenea</taxon>
        <taxon>Plagiorchiida</taxon>
        <taxon>Troglotremata</taxon>
        <taxon>Troglotrematidae</taxon>
        <taxon>Paragonimus</taxon>
    </lineage>
</organism>
<evidence type="ECO:0000313" key="1">
    <source>
        <dbReference type="EMBL" id="KAF8562951.1"/>
    </source>
</evidence>
<sequence length="163" mass="18701">MTDRERRRITQHGPEIMTVIHVPDVASDTSTAPGSNHYQESVSYYTVRSNVFSIKSREVQETIILLVVRLFSYQQFAVRLFSSWSSECRGYPLRRKPAKIRYHTQRTSPLEWYKLHLLRSKVGRGILEKRGWLSYRNKLSVMHTSQGGSLNSVNMAIGAAVAS</sequence>
<comment type="caution">
    <text evidence="1">The sequence shown here is derived from an EMBL/GenBank/DDBJ whole genome shotgun (WGS) entry which is preliminary data.</text>
</comment>
<protein>
    <submittedName>
        <fullName evidence="1">Uncharacterized protein</fullName>
    </submittedName>
</protein>
<dbReference type="EMBL" id="JTDF01015566">
    <property type="protein sequence ID" value="KAF8562951.1"/>
    <property type="molecule type" value="Genomic_DNA"/>
</dbReference>
<accession>A0A8T0D8E9</accession>